<comment type="pathway">
    <text evidence="3">Protein modification; protein ubiquitination.</text>
</comment>
<dbReference type="GO" id="GO:0061630">
    <property type="term" value="F:ubiquitin protein ligase activity"/>
    <property type="evidence" value="ECO:0007669"/>
    <property type="project" value="UniProtKB-EC"/>
</dbReference>
<gene>
    <name evidence="15" type="ORF">IWW36_004612</name>
</gene>
<evidence type="ECO:0000256" key="11">
    <source>
        <dbReference type="ARBA" id="ARBA00035113"/>
    </source>
</evidence>
<evidence type="ECO:0000313" key="15">
    <source>
        <dbReference type="EMBL" id="KAJ2845859.1"/>
    </source>
</evidence>
<feature type="domain" description="RING-type" evidence="14">
    <location>
        <begin position="64"/>
        <end position="104"/>
    </location>
</feature>
<accession>A0A9W8I9E3</accession>
<feature type="region of interest" description="Disordered" evidence="13">
    <location>
        <begin position="672"/>
        <end position="728"/>
    </location>
</feature>
<dbReference type="EMBL" id="JANBUW010000688">
    <property type="protein sequence ID" value="KAJ2845859.1"/>
    <property type="molecule type" value="Genomic_DNA"/>
</dbReference>
<evidence type="ECO:0000256" key="1">
    <source>
        <dbReference type="ARBA" id="ARBA00000900"/>
    </source>
</evidence>
<keyword evidence="8" id="KW-0479">Metal-binding</keyword>
<dbReference type="PANTHER" id="PTHR22938">
    <property type="entry name" value="ZINC FINGER PROTEIN 598"/>
    <property type="match status" value="1"/>
</dbReference>
<comment type="catalytic activity">
    <reaction evidence="1">
        <text>S-ubiquitinyl-[E2 ubiquitin-conjugating enzyme]-L-cysteine + [acceptor protein]-L-lysine = [E2 ubiquitin-conjugating enzyme]-L-cysteine + N(6)-ubiquitinyl-[acceptor protein]-L-lysine.</text>
        <dbReference type="EC" id="2.3.2.27"/>
    </reaction>
</comment>
<keyword evidence="6" id="KW-0597">Phosphoprotein</keyword>
<dbReference type="GO" id="GO:0043022">
    <property type="term" value="F:ribosome binding"/>
    <property type="evidence" value="ECO:0007669"/>
    <property type="project" value="TreeGrafter"/>
</dbReference>
<feature type="compositionally biased region" description="Polar residues" evidence="13">
    <location>
        <begin position="625"/>
        <end position="639"/>
    </location>
</feature>
<evidence type="ECO:0000259" key="14">
    <source>
        <dbReference type="PROSITE" id="PS50089"/>
    </source>
</evidence>
<dbReference type="CDD" id="cd16615">
    <property type="entry name" value="RING-HC_ZNF598"/>
    <property type="match status" value="1"/>
</dbReference>
<dbReference type="Pfam" id="PF25447">
    <property type="entry name" value="RING_ZNF598"/>
    <property type="match status" value="1"/>
</dbReference>
<feature type="compositionally biased region" description="Basic residues" evidence="13">
    <location>
        <begin position="709"/>
        <end position="719"/>
    </location>
</feature>
<dbReference type="Pfam" id="PF23230">
    <property type="entry name" value="zf-C2H2_13"/>
    <property type="match status" value="1"/>
</dbReference>
<feature type="region of interest" description="Disordered" evidence="13">
    <location>
        <begin position="1"/>
        <end position="54"/>
    </location>
</feature>
<dbReference type="SUPFAM" id="SSF57850">
    <property type="entry name" value="RING/U-box"/>
    <property type="match status" value="1"/>
</dbReference>
<evidence type="ECO:0000313" key="16">
    <source>
        <dbReference type="Proteomes" id="UP001139887"/>
    </source>
</evidence>
<keyword evidence="16" id="KW-1185">Reference proteome</keyword>
<evidence type="ECO:0000256" key="2">
    <source>
        <dbReference type="ARBA" id="ARBA00004496"/>
    </source>
</evidence>
<evidence type="ECO:0000256" key="7">
    <source>
        <dbReference type="ARBA" id="ARBA00022679"/>
    </source>
</evidence>
<feature type="compositionally biased region" description="Low complexity" evidence="13">
    <location>
        <begin position="335"/>
        <end position="346"/>
    </location>
</feature>
<dbReference type="PROSITE" id="PS50089">
    <property type="entry name" value="ZF_RING_2"/>
    <property type="match status" value="1"/>
</dbReference>
<feature type="compositionally biased region" description="Polar residues" evidence="13">
    <location>
        <begin position="579"/>
        <end position="604"/>
    </location>
</feature>
<dbReference type="InterPro" id="IPR044288">
    <property type="entry name" value="ZNF598/HEL2"/>
</dbReference>
<keyword evidence="7" id="KW-0808">Transferase</keyword>
<dbReference type="InterPro" id="IPR057634">
    <property type="entry name" value="PAH_ZNF598/HEL2"/>
</dbReference>
<comment type="similarity">
    <text evidence="11">Belongs to the ZNF598/HEL2 family.</text>
</comment>
<dbReference type="GO" id="GO:0072344">
    <property type="term" value="P:rescue of stalled ribosome"/>
    <property type="evidence" value="ECO:0007669"/>
    <property type="project" value="InterPro"/>
</dbReference>
<protein>
    <recommendedName>
        <fullName evidence="4">RING-type E3 ubiquitin transferase</fullName>
        <ecNumber evidence="4">2.3.2.27</ecNumber>
    </recommendedName>
</protein>
<evidence type="ECO:0000256" key="10">
    <source>
        <dbReference type="ARBA" id="ARBA00022833"/>
    </source>
</evidence>
<dbReference type="PROSITE" id="PS00028">
    <property type="entry name" value="ZINC_FINGER_C2H2_1"/>
    <property type="match status" value="1"/>
</dbReference>
<dbReference type="InterPro" id="IPR013083">
    <property type="entry name" value="Znf_RING/FYVE/PHD"/>
</dbReference>
<proteinExistence type="inferred from homology"/>
<dbReference type="EC" id="2.3.2.27" evidence="4"/>
<dbReference type="GO" id="GO:0005737">
    <property type="term" value="C:cytoplasm"/>
    <property type="evidence" value="ECO:0007669"/>
    <property type="project" value="UniProtKB-SubCell"/>
</dbReference>
<dbReference type="GO" id="GO:0016567">
    <property type="term" value="P:protein ubiquitination"/>
    <property type="evidence" value="ECO:0007669"/>
    <property type="project" value="TreeGrafter"/>
</dbReference>
<dbReference type="AlphaFoldDB" id="A0A9W8I9E3"/>
<sequence length="728" mass="80199">MPPKIETTAAAVMDSETVSRSKAGTRPNNRNRPRKGKQSQVGKASNDKATESKESVDAGDEAVCFICADTVEFYAVGPCDHRTCFRCNLRLRELFKSKACPYCKAELPMVIYTREAETEFADLQEHPLPFEDKGLGIKFDCKEAYDATKHALQLNCPYRRCQYVAKDGWKGLKTHVRDEHTLQFCDLCLKNKMSFAHEHRLFTKAQLRAHYARGDNTGFTGHPSCQFCRTSFYDNDQLFDHCRKKHEQCFICVRNGIGRQVYYANYNTLEEHFNSDHFPCRHPLCLEKKFVVFENEIDLQSHELTEHKQALVGQRARREAKQVSLDLHYARSGASSTSRPSHRPSTMTVNAPDAAGVSIAGGRRPTGFGRVSENAPVPITSASSANASPVPESEQETLWPTLGSPSAAASSSQHSPVLTNSSMRSRAPAAFGHFTDNRTSSSSADSSRPSAEVAAKHQELLQRVSAFLSHREQPVERFRQLTTRYKNDQMSADEYVHNTWLLFLTVPGKNAKEMIQKTIRSVSDLLPDASQKERLTKALNDHRIKQQQFPALTPLTISRNSAAADPSARVLVIKPGSKASGSGKTQLAASSLRSSATKSHSEQITAPARSAYSSTPLSESAFPSLGSSSKSNAQAFHSSMQGASAHSSYSAKFSQSAGGSVSRALNAQPMASEFPDLPSASVPRRKIVPLDPHATSAWERSLGSSSSKKGNKKQSRNSKGKQPVYYLG</sequence>
<dbReference type="GO" id="GO:0008270">
    <property type="term" value="F:zinc ion binding"/>
    <property type="evidence" value="ECO:0007669"/>
    <property type="project" value="UniProtKB-KW"/>
</dbReference>
<dbReference type="SMART" id="SM00355">
    <property type="entry name" value="ZnF_C2H2"/>
    <property type="match status" value="4"/>
</dbReference>
<evidence type="ECO:0000256" key="9">
    <source>
        <dbReference type="ARBA" id="ARBA00022771"/>
    </source>
</evidence>
<dbReference type="InterPro" id="IPR001841">
    <property type="entry name" value="Znf_RING"/>
</dbReference>
<evidence type="ECO:0000256" key="3">
    <source>
        <dbReference type="ARBA" id="ARBA00004906"/>
    </source>
</evidence>
<evidence type="ECO:0000256" key="5">
    <source>
        <dbReference type="ARBA" id="ARBA00022490"/>
    </source>
</evidence>
<keyword evidence="9 12" id="KW-0863">Zinc-finger</keyword>
<dbReference type="Pfam" id="PF23202">
    <property type="entry name" value="PAH_ZNF598"/>
    <property type="match status" value="1"/>
</dbReference>
<keyword evidence="10" id="KW-0862">Zinc</keyword>
<dbReference type="Proteomes" id="UP001139887">
    <property type="component" value="Unassembled WGS sequence"/>
</dbReference>
<evidence type="ECO:0000256" key="6">
    <source>
        <dbReference type="ARBA" id="ARBA00022553"/>
    </source>
</evidence>
<comment type="subcellular location">
    <subcellularLocation>
        <location evidence="2">Cytoplasm</location>
    </subcellularLocation>
</comment>
<dbReference type="InterPro" id="IPR041888">
    <property type="entry name" value="RING-HC_ZNF598/HEL2"/>
</dbReference>
<evidence type="ECO:0000256" key="8">
    <source>
        <dbReference type="ARBA" id="ARBA00022723"/>
    </source>
</evidence>
<feature type="compositionally biased region" description="Low complexity" evidence="13">
    <location>
        <begin position="437"/>
        <end position="451"/>
    </location>
</feature>
<reference evidence="15" key="1">
    <citation type="submission" date="2022-07" db="EMBL/GenBank/DDBJ databases">
        <title>Phylogenomic reconstructions and comparative analyses of Kickxellomycotina fungi.</title>
        <authorList>
            <person name="Reynolds N.K."/>
            <person name="Stajich J.E."/>
            <person name="Barry K."/>
            <person name="Grigoriev I.V."/>
            <person name="Crous P."/>
            <person name="Smith M.E."/>
        </authorList>
    </citation>
    <scope>NUCLEOTIDE SEQUENCE</scope>
    <source>
        <strain evidence="15">NRRL 1566</strain>
    </source>
</reference>
<name>A0A9W8I9E3_9FUNG</name>
<feature type="compositionally biased region" description="Basic and acidic residues" evidence="13">
    <location>
        <begin position="45"/>
        <end position="54"/>
    </location>
</feature>
<feature type="compositionally biased region" description="Polar residues" evidence="13">
    <location>
        <begin position="413"/>
        <end position="424"/>
    </location>
</feature>
<dbReference type="OrthoDB" id="3838338at2759"/>
<evidence type="ECO:0000256" key="12">
    <source>
        <dbReference type="PROSITE-ProRule" id="PRU00175"/>
    </source>
</evidence>
<comment type="caution">
    <text evidence="15">The sequence shown here is derived from an EMBL/GenBank/DDBJ whole genome shotgun (WGS) entry which is preliminary data.</text>
</comment>
<keyword evidence="5" id="KW-0963">Cytoplasm</keyword>
<evidence type="ECO:0000256" key="13">
    <source>
        <dbReference type="SAM" id="MobiDB-lite"/>
    </source>
</evidence>
<dbReference type="Gene3D" id="3.30.40.10">
    <property type="entry name" value="Zinc/RING finger domain, C3HC4 (zinc finger)"/>
    <property type="match status" value="1"/>
</dbReference>
<organism evidence="15 16">
    <name type="scientific">Coemansia brasiliensis</name>
    <dbReference type="NCBI Taxonomy" id="2650707"/>
    <lineage>
        <taxon>Eukaryota</taxon>
        <taxon>Fungi</taxon>
        <taxon>Fungi incertae sedis</taxon>
        <taxon>Zoopagomycota</taxon>
        <taxon>Kickxellomycotina</taxon>
        <taxon>Kickxellomycetes</taxon>
        <taxon>Kickxellales</taxon>
        <taxon>Kickxellaceae</taxon>
        <taxon>Coemansia</taxon>
    </lineage>
</organism>
<feature type="region of interest" description="Disordered" evidence="13">
    <location>
        <begin position="575"/>
        <end position="639"/>
    </location>
</feature>
<evidence type="ECO:0000256" key="4">
    <source>
        <dbReference type="ARBA" id="ARBA00012483"/>
    </source>
</evidence>
<dbReference type="InterPro" id="IPR013087">
    <property type="entry name" value="Znf_C2H2_type"/>
</dbReference>
<dbReference type="InterPro" id="IPR056437">
    <property type="entry name" value="Znf-C2H2_ZNF598/HEL2"/>
</dbReference>
<feature type="region of interest" description="Disordered" evidence="13">
    <location>
        <begin position="328"/>
        <end position="454"/>
    </location>
</feature>
<dbReference type="PANTHER" id="PTHR22938:SF0">
    <property type="entry name" value="E3 UBIQUITIN-PROTEIN LIGASE ZNF598"/>
    <property type="match status" value="1"/>
</dbReference>